<evidence type="ECO:0000313" key="3">
    <source>
        <dbReference type="EMBL" id="ALP93702.1"/>
    </source>
</evidence>
<dbReference type="STRING" id="1297617.IB211_01309"/>
<dbReference type="GO" id="GO:0052621">
    <property type="term" value="F:diguanylate cyclase activity"/>
    <property type="evidence" value="ECO:0007669"/>
    <property type="project" value="TreeGrafter"/>
</dbReference>
<feature type="transmembrane region" description="Helical" evidence="1">
    <location>
        <begin position="60"/>
        <end position="82"/>
    </location>
</feature>
<feature type="transmembrane region" description="Helical" evidence="1">
    <location>
        <begin position="94"/>
        <end position="115"/>
    </location>
</feature>
<dbReference type="GO" id="GO:0005886">
    <property type="term" value="C:plasma membrane"/>
    <property type="evidence" value="ECO:0007669"/>
    <property type="project" value="TreeGrafter"/>
</dbReference>
<keyword evidence="1" id="KW-0812">Transmembrane</keyword>
<dbReference type="AlphaFoldDB" id="A0A0S2W2W4"/>
<accession>A0A0S2W2W4</accession>
<dbReference type="Gene3D" id="3.30.70.270">
    <property type="match status" value="1"/>
</dbReference>
<dbReference type="CDD" id="cd01949">
    <property type="entry name" value="GGDEF"/>
    <property type="match status" value="1"/>
</dbReference>
<dbReference type="PANTHER" id="PTHR45138">
    <property type="entry name" value="REGULATORY COMPONENTS OF SENSORY TRANSDUCTION SYSTEM"/>
    <property type="match status" value="1"/>
</dbReference>
<dbReference type="SUPFAM" id="SSF55073">
    <property type="entry name" value="Nucleotide cyclase"/>
    <property type="match status" value="1"/>
</dbReference>
<dbReference type="InterPro" id="IPR029787">
    <property type="entry name" value="Nucleotide_cyclase"/>
</dbReference>
<dbReference type="InterPro" id="IPR000160">
    <property type="entry name" value="GGDEF_dom"/>
</dbReference>
<dbReference type="GO" id="GO:1902201">
    <property type="term" value="P:negative regulation of bacterial-type flagellum-dependent cell motility"/>
    <property type="evidence" value="ECO:0007669"/>
    <property type="project" value="TreeGrafter"/>
</dbReference>
<evidence type="ECO:0000259" key="2">
    <source>
        <dbReference type="PROSITE" id="PS50887"/>
    </source>
</evidence>
<name>A0A0S2W2W4_9FIRM</name>
<organism evidence="3 4">
    <name type="scientific">Intestinimonas butyriciproducens</name>
    <dbReference type="NCBI Taxonomy" id="1297617"/>
    <lineage>
        <taxon>Bacteria</taxon>
        <taxon>Bacillati</taxon>
        <taxon>Bacillota</taxon>
        <taxon>Clostridia</taxon>
        <taxon>Eubacteriales</taxon>
        <taxon>Intestinimonas</taxon>
    </lineage>
</organism>
<gene>
    <name evidence="3" type="ORF">IB211_01309</name>
</gene>
<dbReference type="InterPro" id="IPR050469">
    <property type="entry name" value="Diguanylate_Cyclase"/>
</dbReference>
<dbReference type="SMART" id="SM00267">
    <property type="entry name" value="GGDEF"/>
    <property type="match status" value="1"/>
</dbReference>
<evidence type="ECO:0000313" key="4">
    <source>
        <dbReference type="Proteomes" id="UP000064844"/>
    </source>
</evidence>
<feature type="domain" description="GGDEF" evidence="2">
    <location>
        <begin position="245"/>
        <end position="372"/>
    </location>
</feature>
<reference evidence="3 4" key="1">
    <citation type="journal article" date="2015" name="Nat. Commun.">
        <title>Production of butyrate from lysine and the Amadori product fructoselysine by a human gut commensal.</title>
        <authorList>
            <person name="Bui T.P."/>
            <person name="Ritari J."/>
            <person name="Boeren S."/>
            <person name="de Waard P."/>
            <person name="Plugge C.M."/>
            <person name="de Vos W.M."/>
        </authorList>
    </citation>
    <scope>NUCLEOTIDE SEQUENCE [LARGE SCALE GENOMIC DNA]</scope>
    <source>
        <strain evidence="3 4">AF211</strain>
    </source>
</reference>
<dbReference type="GO" id="GO:0043709">
    <property type="term" value="P:cell adhesion involved in single-species biofilm formation"/>
    <property type="evidence" value="ECO:0007669"/>
    <property type="project" value="TreeGrafter"/>
</dbReference>
<keyword evidence="4" id="KW-1185">Reference proteome</keyword>
<dbReference type="PANTHER" id="PTHR45138:SF24">
    <property type="entry name" value="DIGUANYLATE CYCLASE DGCC-RELATED"/>
    <property type="match status" value="1"/>
</dbReference>
<dbReference type="Proteomes" id="UP000064844">
    <property type="component" value="Chromosome"/>
</dbReference>
<proteinExistence type="predicted"/>
<dbReference type="eggNOG" id="COG3706">
    <property type="taxonomic scope" value="Bacteria"/>
</dbReference>
<dbReference type="EMBL" id="CP011307">
    <property type="protein sequence ID" value="ALP93702.1"/>
    <property type="molecule type" value="Genomic_DNA"/>
</dbReference>
<dbReference type="KEGG" id="ibu:IB211_01309"/>
<evidence type="ECO:0000256" key="1">
    <source>
        <dbReference type="SAM" id="Phobius"/>
    </source>
</evidence>
<keyword evidence="1" id="KW-1133">Transmembrane helix</keyword>
<keyword evidence="1" id="KW-0472">Membrane</keyword>
<dbReference type="NCBIfam" id="TIGR00254">
    <property type="entry name" value="GGDEF"/>
    <property type="match status" value="1"/>
</dbReference>
<dbReference type="RefSeq" id="WP_058117509.1">
    <property type="nucleotide sequence ID" value="NZ_CALICV010000133.1"/>
</dbReference>
<reference evidence="4" key="2">
    <citation type="submission" date="2015-04" db="EMBL/GenBank/DDBJ databases">
        <title>A butyrogenic pathway from the amino acid lysine in a human gut commensal.</title>
        <authorList>
            <person name="de Vos W.M."/>
            <person name="Bui N.T.P."/>
            <person name="Plugge C.M."/>
            <person name="Ritari J."/>
        </authorList>
    </citation>
    <scope>NUCLEOTIDE SEQUENCE [LARGE SCALE GENOMIC DNA]</scope>
    <source>
        <strain evidence="4">AF211</strain>
    </source>
</reference>
<dbReference type="InterPro" id="IPR043128">
    <property type="entry name" value="Rev_trsase/Diguanyl_cyclase"/>
</dbReference>
<sequence>MGDRSGGQDMLRREYDRINAKWLNAHFRAGAGLAAFICLMEAVVYFALRWMGGMTASRSLYIGKYMLAPSGLNLLAVVAALWVKRSRLPLRAKIYTVSMALVFICCVTYTVHNIFPSLCMAFGVPIVLTTAYGDRVLTTMTAAGCILCKTLSDLLFHWDPEASSKLGTAEQNMDFALSLVILAAVYVGCMVMISIEQEKNRISIQRELEKQHFQVEALTDSLTGVGNRQALQQMMDTLAGEGPEPEYSMAILDLDNFKEVNDTQGHMQGDRYLRELGNVLQKTRLGAAYRFGGDEFCILFRSRTKSQLCEACQDIQHSFSEAALSRELEQVTISFGVAVHQPGVGPAELLRRADTALYQAKKARGSICFYQA</sequence>
<feature type="transmembrane region" description="Helical" evidence="1">
    <location>
        <begin position="27"/>
        <end position="48"/>
    </location>
</feature>
<protein>
    <submittedName>
        <fullName evidence="3">Diguanylate cyclase/phosphodiesterase domain 1 (GGDEF)</fullName>
    </submittedName>
</protein>
<dbReference type="Pfam" id="PF00990">
    <property type="entry name" value="GGDEF"/>
    <property type="match status" value="1"/>
</dbReference>
<feature type="transmembrane region" description="Helical" evidence="1">
    <location>
        <begin position="175"/>
        <end position="195"/>
    </location>
</feature>
<dbReference type="PROSITE" id="PS50887">
    <property type="entry name" value="GGDEF"/>
    <property type="match status" value="1"/>
</dbReference>